<evidence type="ECO:0000313" key="2">
    <source>
        <dbReference type="EMBL" id="KAF2127923.1"/>
    </source>
</evidence>
<dbReference type="Proteomes" id="UP000799771">
    <property type="component" value="Unassembled WGS sequence"/>
</dbReference>
<feature type="compositionally biased region" description="Basic and acidic residues" evidence="1">
    <location>
        <begin position="232"/>
        <end position="260"/>
    </location>
</feature>
<feature type="region of interest" description="Disordered" evidence="1">
    <location>
        <begin position="128"/>
        <end position="160"/>
    </location>
</feature>
<feature type="compositionally biased region" description="Polar residues" evidence="1">
    <location>
        <begin position="128"/>
        <end position="151"/>
    </location>
</feature>
<dbReference type="EMBL" id="ML977509">
    <property type="protein sequence ID" value="KAF2127923.1"/>
    <property type="molecule type" value="Genomic_DNA"/>
</dbReference>
<sequence>MTTLRLPSPTSTGLSSKSSRKSFYLPLTSHGLPKKPRDASPARPHRFSKRGVISPPLSPRSPGPRSPPMSARSFGTFIDSEPSTPAYSPRMEDAWDSSTLVVLRPMSSSSAPSTPAEPTWDMVTSATKSTTYNTQGPTTKTPEISTQTSLASHPFARANTSPEVIRSKKVLNINIVRPNKIAEISQEEVQMPVEESVDDGTTKPSEEQTAQPNAAPFGKLATRMKSLLRRRTTGDKKKEKKPKESLPEIDRMEDVHWTEM</sequence>
<reference evidence="2" key="1">
    <citation type="journal article" date="2020" name="Stud. Mycol.">
        <title>101 Dothideomycetes genomes: a test case for predicting lifestyles and emergence of pathogens.</title>
        <authorList>
            <person name="Haridas S."/>
            <person name="Albert R."/>
            <person name="Binder M."/>
            <person name="Bloem J."/>
            <person name="Labutti K."/>
            <person name="Salamov A."/>
            <person name="Andreopoulos B."/>
            <person name="Baker S."/>
            <person name="Barry K."/>
            <person name="Bills G."/>
            <person name="Bluhm B."/>
            <person name="Cannon C."/>
            <person name="Castanera R."/>
            <person name="Culley D."/>
            <person name="Daum C."/>
            <person name="Ezra D."/>
            <person name="Gonzalez J."/>
            <person name="Henrissat B."/>
            <person name="Kuo A."/>
            <person name="Liang C."/>
            <person name="Lipzen A."/>
            <person name="Lutzoni F."/>
            <person name="Magnuson J."/>
            <person name="Mondo S."/>
            <person name="Nolan M."/>
            <person name="Ohm R."/>
            <person name="Pangilinan J."/>
            <person name="Park H.-J."/>
            <person name="Ramirez L."/>
            <person name="Alfaro M."/>
            <person name="Sun H."/>
            <person name="Tritt A."/>
            <person name="Yoshinaga Y."/>
            <person name="Zwiers L.-H."/>
            <person name="Turgeon B."/>
            <person name="Goodwin S."/>
            <person name="Spatafora J."/>
            <person name="Crous P."/>
            <person name="Grigoriev I."/>
        </authorList>
    </citation>
    <scope>NUCLEOTIDE SEQUENCE</scope>
    <source>
        <strain evidence="2">CBS 119687</strain>
    </source>
</reference>
<accession>A0A6A6A9Q2</accession>
<feature type="compositionally biased region" description="Low complexity" evidence="1">
    <location>
        <begin position="1"/>
        <end position="17"/>
    </location>
</feature>
<evidence type="ECO:0000313" key="3">
    <source>
        <dbReference type="Proteomes" id="UP000799771"/>
    </source>
</evidence>
<gene>
    <name evidence="2" type="ORF">P153DRAFT_376853</name>
</gene>
<name>A0A6A6A9Q2_9PLEO</name>
<feature type="compositionally biased region" description="Pro residues" evidence="1">
    <location>
        <begin position="56"/>
        <end position="67"/>
    </location>
</feature>
<protein>
    <submittedName>
        <fullName evidence="2">Uncharacterized protein</fullName>
    </submittedName>
</protein>
<proteinExistence type="predicted"/>
<dbReference type="RefSeq" id="XP_033522312.1">
    <property type="nucleotide sequence ID" value="XM_033669700.1"/>
</dbReference>
<evidence type="ECO:0000256" key="1">
    <source>
        <dbReference type="SAM" id="MobiDB-lite"/>
    </source>
</evidence>
<dbReference type="GeneID" id="54410132"/>
<dbReference type="AlphaFoldDB" id="A0A6A6A9Q2"/>
<keyword evidence="3" id="KW-1185">Reference proteome</keyword>
<feature type="region of interest" description="Disordered" evidence="1">
    <location>
        <begin position="186"/>
        <end position="260"/>
    </location>
</feature>
<dbReference type="OrthoDB" id="3921377at2759"/>
<organism evidence="2 3">
    <name type="scientific">Dothidotthia symphoricarpi CBS 119687</name>
    <dbReference type="NCBI Taxonomy" id="1392245"/>
    <lineage>
        <taxon>Eukaryota</taxon>
        <taxon>Fungi</taxon>
        <taxon>Dikarya</taxon>
        <taxon>Ascomycota</taxon>
        <taxon>Pezizomycotina</taxon>
        <taxon>Dothideomycetes</taxon>
        <taxon>Pleosporomycetidae</taxon>
        <taxon>Pleosporales</taxon>
        <taxon>Dothidotthiaceae</taxon>
        <taxon>Dothidotthia</taxon>
    </lineage>
</organism>
<feature type="region of interest" description="Disordered" evidence="1">
    <location>
        <begin position="1"/>
        <end position="92"/>
    </location>
</feature>